<dbReference type="SUPFAM" id="SSF51556">
    <property type="entry name" value="Metallo-dependent hydrolases"/>
    <property type="match status" value="1"/>
</dbReference>
<reference evidence="8 9" key="1">
    <citation type="submission" date="2018-09" db="EMBL/GenBank/DDBJ databases">
        <authorList>
            <person name="Tagini F."/>
        </authorList>
    </citation>
    <scope>NUCLEOTIDE SEQUENCE [LARGE SCALE GENOMIC DNA]</scope>
    <source>
        <strain evidence="8 9">MK142</strain>
    </source>
</reference>
<comment type="cofactor">
    <cofactor evidence="1">
        <name>Zn(2+)</name>
        <dbReference type="ChEBI" id="CHEBI:29105"/>
    </cofactor>
</comment>
<protein>
    <recommendedName>
        <fullName evidence="3">adenosine deaminase</fullName>
        <ecNumber evidence="3">3.5.4.4</ecNumber>
    </recommendedName>
</protein>
<dbReference type="Gene3D" id="3.20.20.140">
    <property type="entry name" value="Metal-dependent hydrolases"/>
    <property type="match status" value="1"/>
</dbReference>
<evidence type="ECO:0000256" key="6">
    <source>
        <dbReference type="ARBA" id="ARBA00022833"/>
    </source>
</evidence>
<evidence type="ECO:0000256" key="4">
    <source>
        <dbReference type="ARBA" id="ARBA00022723"/>
    </source>
</evidence>
<evidence type="ECO:0000256" key="3">
    <source>
        <dbReference type="ARBA" id="ARBA00012784"/>
    </source>
</evidence>
<evidence type="ECO:0000256" key="5">
    <source>
        <dbReference type="ARBA" id="ARBA00022801"/>
    </source>
</evidence>
<name>A0A498QY18_9MYCO</name>
<keyword evidence="5 8" id="KW-0378">Hydrolase</keyword>
<dbReference type="Pfam" id="PF00962">
    <property type="entry name" value="A_deaminase"/>
    <property type="match status" value="1"/>
</dbReference>
<dbReference type="AlphaFoldDB" id="A0A498QY18"/>
<gene>
    <name evidence="8" type="ORF">LAUMK142_04533</name>
</gene>
<feature type="domain" description="Adenosine deaminase" evidence="7">
    <location>
        <begin position="237"/>
        <end position="464"/>
    </location>
</feature>
<dbReference type="Proteomes" id="UP000268285">
    <property type="component" value="Unassembled WGS sequence"/>
</dbReference>
<dbReference type="GO" id="GO:0005829">
    <property type="term" value="C:cytosol"/>
    <property type="evidence" value="ECO:0007669"/>
    <property type="project" value="TreeGrafter"/>
</dbReference>
<organism evidence="8 9">
    <name type="scientific">Mycobacterium pseudokansasii</name>
    <dbReference type="NCBI Taxonomy" id="2341080"/>
    <lineage>
        <taxon>Bacteria</taxon>
        <taxon>Bacillati</taxon>
        <taxon>Actinomycetota</taxon>
        <taxon>Actinomycetes</taxon>
        <taxon>Mycobacteriales</taxon>
        <taxon>Mycobacteriaceae</taxon>
        <taxon>Mycobacterium</taxon>
    </lineage>
</organism>
<dbReference type="EMBL" id="UPHU01000001">
    <property type="protein sequence ID" value="VBA54202.1"/>
    <property type="molecule type" value="Genomic_DNA"/>
</dbReference>
<sequence length="528" mass="58150">MAKQRRLAIAVAWMVVLGVLLAACREPVSWAMGTPKRDSQLSEARTAAFFDTIRDDPAALAAFLHAMPKGGDLHNHPSGAEYAERFISYAAGDGLCVDLALMTLVAPTPPCDAGAGRPAAASALADPSLYNALVDAWSMRDWDPQRPGRGQFFATFRRFGLAWDRHYEDVLADIISQAAAENVYYLELMYGDDQGRASGVGARIGWDDNLERLHGRLLAARIADAVAIARRDLDTVEAHVRSRLRCGTPVADRGCAVMVRYLRTVNRALPPEQIFAQLVAGYQLVQTDPRVVGINLAGIEDGYVARRDYRLQMAMLDYLHGVAPDVPIALHAGELAPGLVPPEDLRFHIREAVERGHARRIGHGVDVMSEDDPSGLLAEMAKRKVLVEILFKSNAEILGVTGDQHPFMTYRAADVPVALATDDEGVSRSDMTAQFHHAVNAYHLRYTDLKQLARQSLEYAFLPGNSLWARLSTAEPVAACTGDRLGGDSLSRSCSNYLESNERAREQWRLESAYIRFESGYLQHTQRT</sequence>
<dbReference type="OrthoDB" id="105475at2"/>
<keyword evidence="4" id="KW-0479">Metal-binding</keyword>
<dbReference type="PANTHER" id="PTHR11409:SF43">
    <property type="entry name" value="ADENOSINE DEAMINASE"/>
    <property type="match status" value="1"/>
</dbReference>
<keyword evidence="9" id="KW-1185">Reference proteome</keyword>
<evidence type="ECO:0000256" key="2">
    <source>
        <dbReference type="ARBA" id="ARBA00006676"/>
    </source>
</evidence>
<evidence type="ECO:0000313" key="9">
    <source>
        <dbReference type="Proteomes" id="UP000268285"/>
    </source>
</evidence>
<comment type="similarity">
    <text evidence="2">Belongs to the metallo-dependent hydrolases superfamily. Adenosine and AMP deaminases family.</text>
</comment>
<dbReference type="PANTHER" id="PTHR11409">
    <property type="entry name" value="ADENOSINE DEAMINASE"/>
    <property type="match status" value="1"/>
</dbReference>
<evidence type="ECO:0000259" key="7">
    <source>
        <dbReference type="Pfam" id="PF00962"/>
    </source>
</evidence>
<dbReference type="GO" id="GO:0046103">
    <property type="term" value="P:inosine biosynthetic process"/>
    <property type="evidence" value="ECO:0007669"/>
    <property type="project" value="TreeGrafter"/>
</dbReference>
<dbReference type="InterPro" id="IPR001365">
    <property type="entry name" value="A_deaminase_dom"/>
</dbReference>
<dbReference type="InterPro" id="IPR006330">
    <property type="entry name" value="Ado/ade_deaminase"/>
</dbReference>
<evidence type="ECO:0000313" key="8">
    <source>
        <dbReference type="EMBL" id="VBA54202.1"/>
    </source>
</evidence>
<dbReference type="GO" id="GO:0004000">
    <property type="term" value="F:adenosine deaminase activity"/>
    <property type="evidence" value="ECO:0007669"/>
    <property type="project" value="TreeGrafter"/>
</dbReference>
<proteinExistence type="inferred from homology"/>
<dbReference type="EC" id="3.5.4.4" evidence="3"/>
<dbReference type="PROSITE" id="PS51257">
    <property type="entry name" value="PROKAR_LIPOPROTEIN"/>
    <property type="match status" value="1"/>
</dbReference>
<dbReference type="GO" id="GO:0006154">
    <property type="term" value="P:adenosine catabolic process"/>
    <property type="evidence" value="ECO:0007669"/>
    <property type="project" value="TreeGrafter"/>
</dbReference>
<evidence type="ECO:0000256" key="1">
    <source>
        <dbReference type="ARBA" id="ARBA00001947"/>
    </source>
</evidence>
<dbReference type="GO" id="GO:0046872">
    <property type="term" value="F:metal ion binding"/>
    <property type="evidence" value="ECO:0007669"/>
    <property type="project" value="UniProtKB-KW"/>
</dbReference>
<dbReference type="GO" id="GO:0043103">
    <property type="term" value="P:hypoxanthine salvage"/>
    <property type="evidence" value="ECO:0007669"/>
    <property type="project" value="TreeGrafter"/>
</dbReference>
<accession>A0A498QY18</accession>
<dbReference type="InterPro" id="IPR032466">
    <property type="entry name" value="Metal_Hydrolase"/>
</dbReference>
<keyword evidence="6" id="KW-0862">Zinc</keyword>